<comment type="caution">
    <text evidence="1">The sequence shown here is derived from an EMBL/GenBank/DDBJ whole genome shotgun (WGS) entry which is preliminary data.</text>
</comment>
<organism evidence="1 2">
    <name type="scientific">Thermoanaerobacterium thermosaccharolyticum</name>
    <name type="common">Clostridium thermosaccharolyticum</name>
    <dbReference type="NCBI Taxonomy" id="1517"/>
    <lineage>
        <taxon>Bacteria</taxon>
        <taxon>Bacillati</taxon>
        <taxon>Bacillota</taxon>
        <taxon>Clostridia</taxon>
        <taxon>Thermoanaerobacterales</taxon>
        <taxon>Thermoanaerobacteraceae</taxon>
        <taxon>Thermoanaerobacterium</taxon>
    </lineage>
</organism>
<evidence type="ECO:0000313" key="2">
    <source>
        <dbReference type="Proteomes" id="UP000215301"/>
    </source>
</evidence>
<dbReference type="Proteomes" id="UP000215301">
    <property type="component" value="Unassembled WGS sequence"/>
</dbReference>
<evidence type="ECO:0000313" key="1">
    <source>
        <dbReference type="EMBL" id="OXT05220.1"/>
    </source>
</evidence>
<dbReference type="EMBL" id="NKHD01000062">
    <property type="protein sequence ID" value="OXT05220.1"/>
    <property type="molecule type" value="Genomic_DNA"/>
</dbReference>
<sequence length="164" mass="19090">MYMVIDGYNIINNWQDLKLEAKSSLEDARQKLIDILLNFRGYTGFNIILVFDAMYVKGSQQKHEYYSGLEVVYTKEGESADSYIEGIIKDIIKNDKVVVVTSDWILQQVVLGQGAIRMSARELYEELNNYLENKKKLYTKDDKKDSIESRLSEEVIKKLRKMAE</sequence>
<reference evidence="1 2" key="1">
    <citation type="submission" date="2017-06" db="EMBL/GenBank/DDBJ databases">
        <title>Isolation and characterization of a thermophilic and butanogenic Thermoanaerobacterium thermosaccharolyticum M5 capable of efficient degradation of hemicellulose.</title>
        <authorList>
            <person name="Xin F."/>
            <person name="Jiang Y."/>
        </authorList>
    </citation>
    <scope>NUCLEOTIDE SEQUENCE [LARGE SCALE GENOMIC DNA]</scope>
    <source>
        <strain evidence="1 2">M5</strain>
    </source>
</reference>
<dbReference type="OMA" id="ETADECI"/>
<dbReference type="RefSeq" id="WP_013296959.1">
    <property type="nucleotide sequence ID" value="NZ_CP016893.1"/>
</dbReference>
<dbReference type="PANTHER" id="PTHR34547:SF1">
    <property type="entry name" value="YACP-LIKE NYN DOMAIN PROTEIN"/>
    <property type="match status" value="1"/>
</dbReference>
<proteinExistence type="predicted"/>
<gene>
    <name evidence="1" type="ORF">CE561_13100</name>
</gene>
<dbReference type="InterPro" id="IPR010298">
    <property type="entry name" value="YacP-like"/>
</dbReference>
<accession>A0A231VAQ3</accession>
<dbReference type="GeneID" id="93863297"/>
<protein>
    <submittedName>
        <fullName evidence="1">RNA-binding protein</fullName>
    </submittedName>
</protein>
<dbReference type="CDD" id="cd10912">
    <property type="entry name" value="PIN_YacP-like"/>
    <property type="match status" value="1"/>
</dbReference>
<name>A0A231VAQ3_THETR</name>
<dbReference type="AlphaFoldDB" id="A0A231VAQ3"/>
<dbReference type="Pfam" id="PF05991">
    <property type="entry name" value="NYN_YacP"/>
    <property type="match status" value="1"/>
</dbReference>
<dbReference type="PANTHER" id="PTHR34547">
    <property type="entry name" value="YACP-LIKE NYN DOMAIN PROTEIN"/>
    <property type="match status" value="1"/>
</dbReference>